<sequence length="65" mass="6821">MSKAGWSRAVWRRSARSNGKGNCVEVASAASVIGVRDSKDIGGPVLAFSAAEWRAFIDGVKAVGR</sequence>
<gene>
    <name evidence="2" type="ORF">ACFQZM_05935</name>
</gene>
<dbReference type="InterPro" id="IPR007278">
    <property type="entry name" value="DUF397"/>
</dbReference>
<evidence type="ECO:0000259" key="1">
    <source>
        <dbReference type="Pfam" id="PF04149"/>
    </source>
</evidence>
<proteinExistence type="predicted"/>
<evidence type="ECO:0000313" key="3">
    <source>
        <dbReference type="Proteomes" id="UP001597063"/>
    </source>
</evidence>
<accession>A0ABW2XES6</accession>
<organism evidence="2 3">
    <name type="scientific">Actinomadura fibrosa</name>
    <dbReference type="NCBI Taxonomy" id="111802"/>
    <lineage>
        <taxon>Bacteria</taxon>
        <taxon>Bacillati</taxon>
        <taxon>Actinomycetota</taxon>
        <taxon>Actinomycetes</taxon>
        <taxon>Streptosporangiales</taxon>
        <taxon>Thermomonosporaceae</taxon>
        <taxon>Actinomadura</taxon>
    </lineage>
</organism>
<dbReference type="RefSeq" id="WP_131754979.1">
    <property type="nucleotide sequence ID" value="NZ_CAACUY010000002.1"/>
</dbReference>
<feature type="domain" description="DUF397" evidence="1">
    <location>
        <begin position="9"/>
        <end position="61"/>
    </location>
</feature>
<evidence type="ECO:0000313" key="2">
    <source>
        <dbReference type="EMBL" id="MFD0684028.1"/>
    </source>
</evidence>
<comment type="caution">
    <text evidence="2">The sequence shown here is derived from an EMBL/GenBank/DDBJ whole genome shotgun (WGS) entry which is preliminary data.</text>
</comment>
<name>A0ABW2XES6_9ACTN</name>
<keyword evidence="3" id="KW-1185">Reference proteome</keyword>
<dbReference type="Proteomes" id="UP001597063">
    <property type="component" value="Unassembled WGS sequence"/>
</dbReference>
<reference evidence="3" key="1">
    <citation type="journal article" date="2019" name="Int. J. Syst. Evol. Microbiol.">
        <title>The Global Catalogue of Microorganisms (GCM) 10K type strain sequencing project: providing services to taxonomists for standard genome sequencing and annotation.</title>
        <authorList>
            <consortium name="The Broad Institute Genomics Platform"/>
            <consortium name="The Broad Institute Genome Sequencing Center for Infectious Disease"/>
            <person name="Wu L."/>
            <person name="Ma J."/>
        </authorList>
    </citation>
    <scope>NUCLEOTIDE SEQUENCE [LARGE SCALE GENOMIC DNA]</scope>
    <source>
        <strain evidence="3">JCM 9371</strain>
    </source>
</reference>
<dbReference type="EMBL" id="JBHTGP010000003">
    <property type="protein sequence ID" value="MFD0684028.1"/>
    <property type="molecule type" value="Genomic_DNA"/>
</dbReference>
<dbReference type="Pfam" id="PF04149">
    <property type="entry name" value="DUF397"/>
    <property type="match status" value="1"/>
</dbReference>
<protein>
    <submittedName>
        <fullName evidence="2">DUF397 domain-containing protein</fullName>
    </submittedName>
</protein>